<dbReference type="EMBL" id="CAKMRJ010005634">
    <property type="protein sequence ID" value="CAH1450805.1"/>
    <property type="molecule type" value="Genomic_DNA"/>
</dbReference>
<dbReference type="Proteomes" id="UP001157418">
    <property type="component" value="Unassembled WGS sequence"/>
</dbReference>
<proteinExistence type="predicted"/>
<feature type="compositionally biased region" description="Polar residues" evidence="1">
    <location>
        <begin position="304"/>
        <end position="315"/>
    </location>
</feature>
<evidence type="ECO:0008006" key="4">
    <source>
        <dbReference type="Google" id="ProtNLM"/>
    </source>
</evidence>
<protein>
    <recommendedName>
        <fullName evidence="4">DUF4283 domain-containing protein</fullName>
    </recommendedName>
</protein>
<gene>
    <name evidence="2" type="ORF">LVIROSA_LOCUS36207</name>
</gene>
<reference evidence="2 3" key="1">
    <citation type="submission" date="2022-01" db="EMBL/GenBank/DDBJ databases">
        <authorList>
            <person name="Xiong W."/>
            <person name="Schranz E."/>
        </authorList>
    </citation>
    <scope>NUCLEOTIDE SEQUENCE [LARGE SCALE GENOMIC DNA]</scope>
</reference>
<feature type="region of interest" description="Disordered" evidence="1">
    <location>
        <begin position="284"/>
        <end position="315"/>
    </location>
</feature>
<dbReference type="AlphaFoldDB" id="A0AAU9PKU3"/>
<comment type="caution">
    <text evidence="2">The sequence shown here is derived from an EMBL/GenBank/DDBJ whole genome shotgun (WGS) entry which is preliminary data.</text>
</comment>
<evidence type="ECO:0000313" key="2">
    <source>
        <dbReference type="EMBL" id="CAH1450805.1"/>
    </source>
</evidence>
<evidence type="ECO:0000256" key="1">
    <source>
        <dbReference type="SAM" id="MobiDB-lite"/>
    </source>
</evidence>
<organism evidence="2 3">
    <name type="scientific">Lactuca virosa</name>
    <dbReference type="NCBI Taxonomy" id="75947"/>
    <lineage>
        <taxon>Eukaryota</taxon>
        <taxon>Viridiplantae</taxon>
        <taxon>Streptophyta</taxon>
        <taxon>Embryophyta</taxon>
        <taxon>Tracheophyta</taxon>
        <taxon>Spermatophyta</taxon>
        <taxon>Magnoliopsida</taxon>
        <taxon>eudicotyledons</taxon>
        <taxon>Gunneridae</taxon>
        <taxon>Pentapetalae</taxon>
        <taxon>asterids</taxon>
        <taxon>campanulids</taxon>
        <taxon>Asterales</taxon>
        <taxon>Asteraceae</taxon>
        <taxon>Cichorioideae</taxon>
        <taxon>Cichorieae</taxon>
        <taxon>Lactucinae</taxon>
        <taxon>Lactuca</taxon>
    </lineage>
</organism>
<evidence type="ECO:0000313" key="3">
    <source>
        <dbReference type="Proteomes" id="UP001157418"/>
    </source>
</evidence>
<keyword evidence="3" id="KW-1185">Reference proteome</keyword>
<accession>A0AAU9PKU3</accession>
<name>A0AAU9PKU3_9ASTR</name>
<sequence length="315" mass="35349">MLPREDGWLQVQRRKNLASKLAIKIGSVGTNFFVTNIPNSVNKTEFRNNLSPFGILSDVYFGGSGDRKYVGGGLRDGRSFVEVTGHKLVPPPSLKVLPRHVHLQVDKSMDLWMKYRALSGEARSIQHLTHMSALLSIHCDKPVEVKYIGGLRIPLRFDRAESPQDFLRDEEVWKKMFNWLSEGNSSCVNFERLAWVKIVGLPLKFLCESNSKKIILKFGKIIFPFDDIKNCVDLSCIKLEQPYVSDVETRSDVVQGKENSVVNNDQGISPLEANEVEEGEIVAKEVETPPETPTEVVSKPDDGISNNGNNLGIRI</sequence>